<reference evidence="1" key="1">
    <citation type="submission" date="2018-02" db="EMBL/GenBank/DDBJ databases">
        <title>Rhizophora mucronata_Transcriptome.</title>
        <authorList>
            <person name="Meera S.P."/>
            <person name="Sreeshan A."/>
            <person name="Augustine A."/>
        </authorList>
    </citation>
    <scope>NUCLEOTIDE SEQUENCE</scope>
    <source>
        <tissue evidence="1">Leaf</tissue>
    </source>
</reference>
<dbReference type="EMBL" id="GGEC01064051">
    <property type="protein sequence ID" value="MBX44535.1"/>
    <property type="molecule type" value="Transcribed_RNA"/>
</dbReference>
<name>A0A2P2NQ19_RHIMU</name>
<proteinExistence type="predicted"/>
<organism evidence="1">
    <name type="scientific">Rhizophora mucronata</name>
    <name type="common">Asiatic mangrove</name>
    <dbReference type="NCBI Taxonomy" id="61149"/>
    <lineage>
        <taxon>Eukaryota</taxon>
        <taxon>Viridiplantae</taxon>
        <taxon>Streptophyta</taxon>
        <taxon>Embryophyta</taxon>
        <taxon>Tracheophyta</taxon>
        <taxon>Spermatophyta</taxon>
        <taxon>Magnoliopsida</taxon>
        <taxon>eudicotyledons</taxon>
        <taxon>Gunneridae</taxon>
        <taxon>Pentapetalae</taxon>
        <taxon>rosids</taxon>
        <taxon>fabids</taxon>
        <taxon>Malpighiales</taxon>
        <taxon>Rhizophoraceae</taxon>
        <taxon>Rhizophora</taxon>
    </lineage>
</organism>
<evidence type="ECO:0000313" key="1">
    <source>
        <dbReference type="EMBL" id="MBX44535.1"/>
    </source>
</evidence>
<dbReference type="AlphaFoldDB" id="A0A2P2NQ19"/>
<sequence length="62" mass="7048">MMESVIPILRIYQALSKMGLYPTSFIEQSKLIILGLESVEKFKGMILVMSDGTRLAKLSQWL</sequence>
<protein>
    <submittedName>
        <fullName evidence="1">Uncharacterized protein</fullName>
    </submittedName>
</protein>
<accession>A0A2P2NQ19</accession>